<dbReference type="InterPro" id="IPR017046">
    <property type="entry name" value="Prenylcysteine_Oxase1"/>
</dbReference>
<evidence type="ECO:0000256" key="1">
    <source>
        <dbReference type="ARBA" id="ARBA00001974"/>
    </source>
</evidence>
<evidence type="ECO:0000256" key="6">
    <source>
        <dbReference type="ARBA" id="ARBA00023002"/>
    </source>
</evidence>
<dbReference type="PIRSF" id="PIRSF036292">
    <property type="entry name" value="Prenylcysteine_oxidase"/>
    <property type="match status" value="1"/>
</dbReference>
<keyword evidence="7" id="KW-0325">Glycoprotein</keyword>
<dbReference type="OMA" id="SIGIWDG"/>
<gene>
    <name evidence="11" type="ORF">LLEC1_03854</name>
</gene>
<evidence type="ECO:0000313" key="11">
    <source>
        <dbReference type="EMBL" id="OAQ96006.1"/>
    </source>
</evidence>
<sequence length="586" mass="64774">MVATLAHWVVVFTSLAGALGAAPPRKTRDRESVRNVAIIGAGAAGASAAYHLSQYARDEDLPINITIFEKTPRVGGRTLTVHVYDDPTSGELPVELGASIFVAANRIMHDAALGFNLTLNNPMPSNKGDLTIIWDGENIVFETTAGGSSWWWDAARMWWRYGMSPYRAVSLVKTVVGTFLKLYDPPFFPFRSLTQRAYELGLERVTGVTGEQFLADAKVNEDFCRHVLQPATRVNYGSNLAHIHGLETMVSFATDGAVAVRGGNWQIFDKMIAASGATFYRNATVESINFKPEGPNSVARALKKYAISVMDNQAVRTAFDDIIIATPWQYSNISTGRGIITHKIDKIPYKELHVVLFTSPYRLRTDMFGLPRGGTPPSNIYTTLKAGTAADPDNVVGDAGFFSLSTLRTVVNPATQQTEYLYKLFAPKEVAPVFLDSFLDSDWKDKQHEMPEGQEQQIMDGSSGDGAEPNKVTWYHMQMFHPYPVEFPRVTFQDPIVGNGIYYTSGIESFISTMETSALMGKNVARLLADDVAGNAGSGGAYVSPYRGMPTTSRQQHEQQQQQQQRGDFFQSMENDLDDLMMMDEL</sequence>
<feature type="signal peptide" evidence="9">
    <location>
        <begin position="1"/>
        <end position="20"/>
    </location>
</feature>
<evidence type="ECO:0000256" key="5">
    <source>
        <dbReference type="ARBA" id="ARBA00022827"/>
    </source>
</evidence>
<comment type="similarity">
    <text evidence="2">Belongs to the prenylcysteine oxidase family.</text>
</comment>
<dbReference type="OrthoDB" id="437369at2759"/>
<evidence type="ECO:0000313" key="12">
    <source>
        <dbReference type="Proteomes" id="UP000243081"/>
    </source>
</evidence>
<name>A0A179HZN6_CORDF</name>
<dbReference type="Proteomes" id="UP000243081">
    <property type="component" value="Unassembled WGS sequence"/>
</dbReference>
<organism evidence="11 12">
    <name type="scientific">Cordyceps confragosa</name>
    <name type="common">Lecanicillium lecanii</name>
    <dbReference type="NCBI Taxonomy" id="2714763"/>
    <lineage>
        <taxon>Eukaryota</taxon>
        <taxon>Fungi</taxon>
        <taxon>Dikarya</taxon>
        <taxon>Ascomycota</taxon>
        <taxon>Pezizomycotina</taxon>
        <taxon>Sordariomycetes</taxon>
        <taxon>Hypocreomycetidae</taxon>
        <taxon>Hypocreales</taxon>
        <taxon>Cordycipitaceae</taxon>
        <taxon>Akanthomyces</taxon>
    </lineage>
</organism>
<feature type="region of interest" description="Disordered" evidence="8">
    <location>
        <begin position="541"/>
        <end position="567"/>
    </location>
</feature>
<keyword evidence="6" id="KW-0560">Oxidoreductase</keyword>
<evidence type="ECO:0000256" key="3">
    <source>
        <dbReference type="ARBA" id="ARBA00022630"/>
    </source>
</evidence>
<keyword evidence="3" id="KW-0285">Flavoprotein</keyword>
<evidence type="ECO:0000256" key="8">
    <source>
        <dbReference type="SAM" id="MobiDB-lite"/>
    </source>
</evidence>
<dbReference type="Pfam" id="PF13450">
    <property type="entry name" value="NAD_binding_8"/>
    <property type="match status" value="1"/>
</dbReference>
<dbReference type="GO" id="GO:0001735">
    <property type="term" value="F:prenylcysteine oxidase activity"/>
    <property type="evidence" value="ECO:0007669"/>
    <property type="project" value="InterPro"/>
</dbReference>
<dbReference type="EMBL" id="LUKN01004437">
    <property type="protein sequence ID" value="OAQ96006.1"/>
    <property type="molecule type" value="Genomic_DNA"/>
</dbReference>
<dbReference type="AlphaFoldDB" id="A0A179HZN6"/>
<evidence type="ECO:0000256" key="4">
    <source>
        <dbReference type="ARBA" id="ARBA00022729"/>
    </source>
</evidence>
<dbReference type="GO" id="GO:0030327">
    <property type="term" value="P:prenylated protein catabolic process"/>
    <property type="evidence" value="ECO:0007669"/>
    <property type="project" value="TreeGrafter"/>
</dbReference>
<evidence type="ECO:0000256" key="9">
    <source>
        <dbReference type="SAM" id="SignalP"/>
    </source>
</evidence>
<proteinExistence type="inferred from homology"/>
<dbReference type="InterPro" id="IPR010795">
    <property type="entry name" value="Prenylcys_lyase"/>
</dbReference>
<feature type="chain" id="PRO_5008103936" description="Prenylcysteine lyase domain-containing protein" evidence="9">
    <location>
        <begin position="21"/>
        <end position="586"/>
    </location>
</feature>
<accession>A0A179HZN6</accession>
<dbReference type="PANTHER" id="PTHR15944:SF0">
    <property type="entry name" value="PRENYLCYSTEINE LYASE DOMAIN-CONTAINING PROTEIN"/>
    <property type="match status" value="1"/>
</dbReference>
<dbReference type="Pfam" id="PF07156">
    <property type="entry name" value="Prenylcys_lyase"/>
    <property type="match status" value="1"/>
</dbReference>
<evidence type="ECO:0000256" key="7">
    <source>
        <dbReference type="ARBA" id="ARBA00023180"/>
    </source>
</evidence>
<evidence type="ECO:0000259" key="10">
    <source>
        <dbReference type="Pfam" id="PF07156"/>
    </source>
</evidence>
<evidence type="ECO:0000256" key="2">
    <source>
        <dbReference type="ARBA" id="ARBA00009967"/>
    </source>
</evidence>
<dbReference type="InterPro" id="IPR036188">
    <property type="entry name" value="FAD/NAD-bd_sf"/>
</dbReference>
<keyword evidence="4 9" id="KW-0732">Signal</keyword>
<reference evidence="11 12" key="1">
    <citation type="submission" date="2016-03" db="EMBL/GenBank/DDBJ databases">
        <title>Fine-scale spatial genetic structure of a fungal parasite of coffee scale insects.</title>
        <authorList>
            <person name="Jackson D."/>
            <person name="Zemenick K.A."/>
            <person name="Malloure B."/>
            <person name="Quandt C.A."/>
            <person name="James T.Y."/>
        </authorList>
    </citation>
    <scope>NUCLEOTIDE SEQUENCE [LARGE SCALE GENOMIC DNA]</scope>
    <source>
        <strain evidence="11 12">UM487</strain>
    </source>
</reference>
<protein>
    <recommendedName>
        <fullName evidence="10">Prenylcysteine lyase domain-containing protein</fullName>
    </recommendedName>
</protein>
<dbReference type="GO" id="GO:0030328">
    <property type="term" value="P:prenylcysteine catabolic process"/>
    <property type="evidence" value="ECO:0007669"/>
    <property type="project" value="InterPro"/>
</dbReference>
<feature type="domain" description="Prenylcysteine lyase" evidence="10">
    <location>
        <begin position="149"/>
        <end position="535"/>
    </location>
</feature>
<comment type="cofactor">
    <cofactor evidence="1">
        <name>FAD</name>
        <dbReference type="ChEBI" id="CHEBI:57692"/>
    </cofactor>
</comment>
<dbReference type="SUPFAM" id="SSF51905">
    <property type="entry name" value="FAD/NAD(P)-binding domain"/>
    <property type="match status" value="1"/>
</dbReference>
<dbReference type="Gene3D" id="3.50.50.60">
    <property type="entry name" value="FAD/NAD(P)-binding domain"/>
    <property type="match status" value="1"/>
</dbReference>
<comment type="caution">
    <text evidence="11">The sequence shown here is derived from an EMBL/GenBank/DDBJ whole genome shotgun (WGS) entry which is preliminary data.</text>
</comment>
<keyword evidence="5" id="KW-0274">FAD</keyword>
<dbReference type="PANTHER" id="PTHR15944">
    <property type="entry name" value="FARNESYLCYSTEINE LYASE"/>
    <property type="match status" value="1"/>
</dbReference>
<keyword evidence="12" id="KW-1185">Reference proteome</keyword>